<feature type="transmembrane region" description="Helical" evidence="1">
    <location>
        <begin position="52"/>
        <end position="71"/>
    </location>
</feature>
<gene>
    <name evidence="2" type="ORF">GJ700_00585</name>
</gene>
<name>A0A7X2LRS0_9BURK</name>
<keyword evidence="1" id="KW-0472">Membrane</keyword>
<evidence type="ECO:0000313" key="3">
    <source>
        <dbReference type="Proteomes" id="UP000446768"/>
    </source>
</evidence>
<proteinExistence type="predicted"/>
<reference evidence="2 3" key="1">
    <citation type="submission" date="2019-11" db="EMBL/GenBank/DDBJ databases">
        <title>Novel species isolated from a subtropical stream in China.</title>
        <authorList>
            <person name="Lu H."/>
        </authorList>
    </citation>
    <scope>NUCLEOTIDE SEQUENCE [LARGE SCALE GENOMIC DNA]</scope>
    <source>
        <strain evidence="2 3">FT92W</strain>
    </source>
</reference>
<organism evidence="2 3">
    <name type="scientific">Pseudoduganella rivuli</name>
    <dbReference type="NCBI Taxonomy" id="2666085"/>
    <lineage>
        <taxon>Bacteria</taxon>
        <taxon>Pseudomonadati</taxon>
        <taxon>Pseudomonadota</taxon>
        <taxon>Betaproteobacteria</taxon>
        <taxon>Burkholderiales</taxon>
        <taxon>Oxalobacteraceae</taxon>
        <taxon>Telluria group</taxon>
        <taxon>Pseudoduganella</taxon>
    </lineage>
</organism>
<protein>
    <submittedName>
        <fullName evidence="2">Uncharacterized protein</fullName>
    </submittedName>
</protein>
<evidence type="ECO:0000313" key="2">
    <source>
        <dbReference type="EMBL" id="MRV70217.1"/>
    </source>
</evidence>
<dbReference type="Proteomes" id="UP000446768">
    <property type="component" value="Unassembled WGS sequence"/>
</dbReference>
<accession>A0A7X2LRS0</accession>
<dbReference type="AlphaFoldDB" id="A0A7X2LRS0"/>
<evidence type="ECO:0000256" key="1">
    <source>
        <dbReference type="SAM" id="Phobius"/>
    </source>
</evidence>
<sequence>MFAIIVTIDACFLLDLLLNETSQRALPTAVRLALTIGLFTCVYKGQRWARTLSLLLFGSALVHAVFLAVTLNSLAMLAVAAVPAITLYVLAISPSVKIFLTEQKLHSSHH</sequence>
<dbReference type="EMBL" id="WKJJ01000001">
    <property type="protein sequence ID" value="MRV70217.1"/>
    <property type="molecule type" value="Genomic_DNA"/>
</dbReference>
<feature type="transmembrane region" description="Helical" evidence="1">
    <location>
        <begin position="77"/>
        <end position="100"/>
    </location>
</feature>
<dbReference type="RefSeq" id="WP_154370716.1">
    <property type="nucleotide sequence ID" value="NZ_WKJJ01000001.1"/>
</dbReference>
<keyword evidence="1" id="KW-0812">Transmembrane</keyword>
<comment type="caution">
    <text evidence="2">The sequence shown here is derived from an EMBL/GenBank/DDBJ whole genome shotgun (WGS) entry which is preliminary data.</text>
</comment>
<keyword evidence="1" id="KW-1133">Transmembrane helix</keyword>
<keyword evidence="3" id="KW-1185">Reference proteome</keyword>